<dbReference type="EMBL" id="CP050854">
    <property type="protein sequence ID" value="QTF08999.1"/>
    <property type="molecule type" value="Genomic_DNA"/>
</dbReference>
<dbReference type="InterPro" id="IPR013022">
    <property type="entry name" value="Xyl_isomerase-like_TIM-brl"/>
</dbReference>
<protein>
    <submittedName>
        <fullName evidence="2">TIM barrel protein</fullName>
    </submittedName>
</protein>
<name>A0ABX7UT98_9GAMM</name>
<feature type="domain" description="Xylose isomerase-like TIM barrel" evidence="1">
    <location>
        <begin position="38"/>
        <end position="267"/>
    </location>
</feature>
<dbReference type="PANTHER" id="PTHR12110">
    <property type="entry name" value="HYDROXYPYRUVATE ISOMERASE"/>
    <property type="match status" value="1"/>
</dbReference>
<dbReference type="PANTHER" id="PTHR12110:SF41">
    <property type="entry name" value="INOSOSE DEHYDRATASE"/>
    <property type="match status" value="1"/>
</dbReference>
<dbReference type="Proteomes" id="UP000671960">
    <property type="component" value="Chromosome"/>
</dbReference>
<accession>A0ABX7UT98</accession>
<dbReference type="SUPFAM" id="SSF51658">
    <property type="entry name" value="Xylose isomerase-like"/>
    <property type="match status" value="1"/>
</dbReference>
<organism evidence="2 3">
    <name type="scientific">Brenneria izadpanahii</name>
    <dbReference type="NCBI Taxonomy" id="2722756"/>
    <lineage>
        <taxon>Bacteria</taxon>
        <taxon>Pseudomonadati</taxon>
        <taxon>Pseudomonadota</taxon>
        <taxon>Gammaproteobacteria</taxon>
        <taxon>Enterobacterales</taxon>
        <taxon>Pectobacteriaceae</taxon>
        <taxon>Brenneria</taxon>
    </lineage>
</organism>
<dbReference type="InterPro" id="IPR036237">
    <property type="entry name" value="Xyl_isomerase-like_sf"/>
</dbReference>
<proteinExistence type="predicted"/>
<gene>
    <name evidence="2" type="ORF">HC231_14605</name>
</gene>
<dbReference type="Pfam" id="PF01261">
    <property type="entry name" value="AP_endonuc_2"/>
    <property type="match status" value="1"/>
</dbReference>
<sequence>MKNMVSIRERIAAAPISWGVWEANGASGWTLPPDLYLRQVQDLGLKATEFGPEGWLPVDGRARKAKLEAYGLQSLGAFVPVLLFKKDHDPLPEVETILDNYVQAGASTIIYAALSGGQGYNDRPKLTEGEWATFFANLDRLVKAAKKRNITPTLHHHMGTIIQTAEEIDRLLANSEIGLCLDTGHAMIAGVHPIDLAKKYGSRINFVHLKDVDNAIAKRVQKGELKYMDALSEGIFHPLGAGEAKIGEIVMALEEAGYTGWYVMEQDAILASEDDLAATFNDIKESLAFLWNLSSEGVARR</sequence>
<evidence type="ECO:0000313" key="3">
    <source>
        <dbReference type="Proteomes" id="UP000671960"/>
    </source>
</evidence>
<evidence type="ECO:0000259" key="1">
    <source>
        <dbReference type="Pfam" id="PF01261"/>
    </source>
</evidence>
<reference evidence="2 3" key="1">
    <citation type="submission" date="2020-03" db="EMBL/GenBank/DDBJ databases">
        <authorList>
            <person name="Bakhshi Ganjeh M."/>
        </authorList>
    </citation>
    <scope>NUCLEOTIDE SEQUENCE [LARGE SCALE GENOMIC DNA]</scope>
    <source>
        <strain evidence="3">Iran 50</strain>
    </source>
</reference>
<evidence type="ECO:0000313" key="2">
    <source>
        <dbReference type="EMBL" id="QTF08999.1"/>
    </source>
</evidence>
<dbReference type="InterPro" id="IPR050312">
    <property type="entry name" value="IolE/XylAMocC-like"/>
</dbReference>
<dbReference type="RefSeq" id="WP_208227337.1">
    <property type="nucleotide sequence ID" value="NZ_CP050854.1"/>
</dbReference>
<dbReference type="Gene3D" id="3.20.20.150">
    <property type="entry name" value="Divalent-metal-dependent TIM barrel enzymes"/>
    <property type="match status" value="1"/>
</dbReference>
<keyword evidence="3" id="KW-1185">Reference proteome</keyword>